<feature type="transmembrane region" description="Helical" evidence="1">
    <location>
        <begin position="51"/>
        <end position="77"/>
    </location>
</feature>
<proteinExistence type="predicted"/>
<evidence type="ECO:0000256" key="1">
    <source>
        <dbReference type="SAM" id="Phobius"/>
    </source>
</evidence>
<evidence type="ECO:0000313" key="2">
    <source>
        <dbReference type="EMBL" id="OZS73979.1"/>
    </source>
</evidence>
<gene>
    <name evidence="2" type="ORF">CHI95_13940</name>
</gene>
<feature type="transmembrane region" description="Helical" evidence="1">
    <location>
        <begin position="24"/>
        <end position="44"/>
    </location>
</feature>
<accession>A0A264VRN4</accession>
<sequence>MGRLFVILSKNNEYASYFALSRCWLHALALVTYLCMLLGSNAFAALRQHKLFSVLVLVILRAVALLTALIGLLFLFLPISNI</sequence>
<comment type="caution">
    <text evidence="2">The sequence shown here is derived from an EMBL/GenBank/DDBJ whole genome shotgun (WGS) entry which is preliminary data.</text>
</comment>
<name>A0A264VRN4_PRORE</name>
<dbReference type="EMBL" id="NOWC01000016">
    <property type="protein sequence ID" value="OZS73979.1"/>
    <property type="molecule type" value="Genomic_DNA"/>
</dbReference>
<reference evidence="2 3" key="1">
    <citation type="submission" date="2017-07" db="EMBL/GenBank/DDBJ databases">
        <title>blaIMP-27 on transferable plasmids in Proteus mirabilis and Providencia rettgeri.</title>
        <authorList>
            <person name="Potter R."/>
        </authorList>
    </citation>
    <scope>NUCLEOTIDE SEQUENCE [LARGE SCALE GENOMIC DNA]</scope>
    <source>
        <strain evidence="2 3">PR1</strain>
    </source>
</reference>
<organism evidence="2 3">
    <name type="scientific">Providencia rettgeri</name>
    <dbReference type="NCBI Taxonomy" id="587"/>
    <lineage>
        <taxon>Bacteria</taxon>
        <taxon>Pseudomonadati</taxon>
        <taxon>Pseudomonadota</taxon>
        <taxon>Gammaproteobacteria</taxon>
        <taxon>Enterobacterales</taxon>
        <taxon>Morganellaceae</taxon>
        <taxon>Providencia</taxon>
    </lineage>
</organism>
<dbReference type="Proteomes" id="UP000216001">
    <property type="component" value="Unassembled WGS sequence"/>
</dbReference>
<protein>
    <submittedName>
        <fullName evidence="2">Uncharacterized protein</fullName>
    </submittedName>
</protein>
<keyword evidence="1" id="KW-1133">Transmembrane helix</keyword>
<keyword evidence="1" id="KW-0812">Transmembrane</keyword>
<dbReference type="AlphaFoldDB" id="A0A264VRN4"/>
<evidence type="ECO:0000313" key="3">
    <source>
        <dbReference type="Proteomes" id="UP000216001"/>
    </source>
</evidence>
<keyword evidence="1" id="KW-0472">Membrane</keyword>